<dbReference type="InterPro" id="IPR000330">
    <property type="entry name" value="SNF2_N"/>
</dbReference>
<dbReference type="Proteomes" id="UP000034852">
    <property type="component" value="Unassembled WGS sequence"/>
</dbReference>
<dbReference type="GO" id="GO:0004386">
    <property type="term" value="F:helicase activity"/>
    <property type="evidence" value="ECO:0007669"/>
    <property type="project" value="UniProtKB-KW"/>
</dbReference>
<gene>
    <name evidence="2" type="ORF">US52_C0053G0014</name>
</gene>
<evidence type="ECO:0000313" key="2">
    <source>
        <dbReference type="EMBL" id="KKQ34591.1"/>
    </source>
</evidence>
<dbReference type="SUPFAM" id="SSF46565">
    <property type="entry name" value="Chaperone J-domain"/>
    <property type="match status" value="1"/>
</dbReference>
<evidence type="ECO:0000259" key="1">
    <source>
        <dbReference type="SMART" id="SM00487"/>
    </source>
</evidence>
<keyword evidence="2" id="KW-0347">Helicase</keyword>
<dbReference type="EMBL" id="LBTH01000053">
    <property type="protein sequence ID" value="KKQ34591.1"/>
    <property type="molecule type" value="Genomic_DNA"/>
</dbReference>
<dbReference type="Gene3D" id="3.40.50.10810">
    <property type="entry name" value="Tandem AAA-ATPase domain"/>
    <property type="match status" value="1"/>
</dbReference>
<dbReference type="GO" id="GO:0005524">
    <property type="term" value="F:ATP binding"/>
    <property type="evidence" value="ECO:0007669"/>
    <property type="project" value="InterPro"/>
</dbReference>
<comment type="caution">
    <text evidence="2">The sequence shown here is derived from an EMBL/GenBank/DDBJ whole genome shotgun (WGS) entry which is preliminary data.</text>
</comment>
<dbReference type="SUPFAM" id="SSF52540">
    <property type="entry name" value="P-loop containing nucleoside triphosphate hydrolases"/>
    <property type="match status" value="2"/>
</dbReference>
<dbReference type="Gene3D" id="1.10.287.110">
    <property type="entry name" value="DnaJ domain"/>
    <property type="match status" value="1"/>
</dbReference>
<organism evidence="2 3">
    <name type="scientific">candidate division WS6 bacterium GW2011_GWA2_37_6</name>
    <dbReference type="NCBI Taxonomy" id="1619087"/>
    <lineage>
        <taxon>Bacteria</taxon>
        <taxon>Candidatus Dojkabacteria</taxon>
    </lineage>
</organism>
<reference evidence="2 3" key="1">
    <citation type="journal article" date="2015" name="Nature">
        <title>rRNA introns, odd ribosomes, and small enigmatic genomes across a large radiation of phyla.</title>
        <authorList>
            <person name="Brown C.T."/>
            <person name="Hug L.A."/>
            <person name="Thomas B.C."/>
            <person name="Sharon I."/>
            <person name="Castelle C.J."/>
            <person name="Singh A."/>
            <person name="Wilkins M.J."/>
            <person name="Williams K.H."/>
            <person name="Banfield J.F."/>
        </authorList>
    </citation>
    <scope>NUCLEOTIDE SEQUENCE [LARGE SCALE GENOMIC DNA]</scope>
</reference>
<name>A0A0G0K1U0_9BACT</name>
<dbReference type="InterPro" id="IPR036869">
    <property type="entry name" value="J_dom_sf"/>
</dbReference>
<dbReference type="PANTHER" id="PTHR45629">
    <property type="entry name" value="SNF2/RAD54 FAMILY MEMBER"/>
    <property type="match status" value="1"/>
</dbReference>
<sequence length="675" mass="77719">MHTITTENKAIKLVFDKNTSSWQYDKQNIKYGLDSYKDHVSILICPTTAKNFSFLIQRYSEDDNFMFTDKFLQDYKQELIQDQELAIKRKLLKEKLTLENIQSRPYLLDYSHLPEDIRKPFAHQQLELEHAVRFPAFYSLDEMRLGKTRVAIERHRFLKENLNRIDKSFIICPVTLMYTWANEIQKWMPKDKASYLMITGTRENKLLEIGLMKDKVDFFIINFEGVSSIKEELLNLINSRTNIIIDEFIKIKNPSAKRAKNLIDIGLKTEYIMGLCGTPVSQGSIDLFSPNLIIDKGRKFGFSYERFIEKYFTRNGWNLVPKHSAHELISDKLYENAIRFTRDMCFDMPDKLYIPLHIPLPPENQSVYNQMVTFAMAELEGKEVSAPIILVQLLRLSQITSGFLKTPEGKILRFKEQPKIQALRENLEVNNGKPLIIWSRFIPEVKMIAELLQEMKISFGCIVGSAIELNEDERQASNNIDPSSPLGKLLAILKPEANTIEAIKEAYREMVKKLHPDLNQNVSKEDIDLLKKINNLYTSVNRFQNIELPKDMNTSSFVIPDSSLGIDAFTRQSIVERFQKGKIQVIIGTAASGGEGLKLSRAQDVIYMSNSYVLKDRLQSEDRAQDVVEKHKVSYTDIVCQDTIDIGILQILMGKKSVADVITKDNLRNMAKGGK</sequence>
<keyword evidence="2" id="KW-0378">Hydrolase</keyword>
<dbReference type="CDD" id="cd06257">
    <property type="entry name" value="DnaJ"/>
    <property type="match status" value="1"/>
</dbReference>
<dbReference type="InterPro" id="IPR050496">
    <property type="entry name" value="SNF2_RAD54_helicase_repair"/>
</dbReference>
<feature type="domain" description="Helicase ATP-binding" evidence="1">
    <location>
        <begin position="116"/>
        <end position="309"/>
    </location>
</feature>
<dbReference type="InterPro" id="IPR038718">
    <property type="entry name" value="SNF2-like_sf"/>
</dbReference>
<evidence type="ECO:0000313" key="3">
    <source>
        <dbReference type="Proteomes" id="UP000034852"/>
    </source>
</evidence>
<dbReference type="AlphaFoldDB" id="A0A0G0K1U0"/>
<dbReference type="PANTHER" id="PTHR45629:SF7">
    <property type="entry name" value="DNA EXCISION REPAIR PROTEIN ERCC-6-RELATED"/>
    <property type="match status" value="1"/>
</dbReference>
<keyword evidence="2" id="KW-0067">ATP-binding</keyword>
<dbReference type="Pfam" id="PF00176">
    <property type="entry name" value="SNF2-rel_dom"/>
    <property type="match status" value="1"/>
</dbReference>
<dbReference type="InterPro" id="IPR001623">
    <property type="entry name" value="DnaJ_domain"/>
</dbReference>
<protein>
    <submittedName>
        <fullName evidence="2">Helicase domain protein</fullName>
    </submittedName>
</protein>
<keyword evidence="2" id="KW-0547">Nucleotide-binding</keyword>
<dbReference type="InterPro" id="IPR014001">
    <property type="entry name" value="Helicase_ATP-bd"/>
</dbReference>
<proteinExistence type="predicted"/>
<dbReference type="Gene3D" id="3.40.50.300">
    <property type="entry name" value="P-loop containing nucleotide triphosphate hydrolases"/>
    <property type="match status" value="1"/>
</dbReference>
<accession>A0A0G0K1U0</accession>
<dbReference type="SMART" id="SM00487">
    <property type="entry name" value="DEXDc"/>
    <property type="match status" value="1"/>
</dbReference>
<dbReference type="InterPro" id="IPR027417">
    <property type="entry name" value="P-loop_NTPase"/>
</dbReference>